<dbReference type="Gene3D" id="3.20.20.300">
    <property type="entry name" value="Glycoside hydrolase, family 3, N-terminal domain"/>
    <property type="match status" value="1"/>
</dbReference>
<proteinExistence type="predicted"/>
<evidence type="ECO:0000256" key="1">
    <source>
        <dbReference type="ARBA" id="ARBA00022801"/>
    </source>
</evidence>
<organism evidence="3 4">
    <name type="scientific">Ilex paraguariensis</name>
    <name type="common">yerba mate</name>
    <dbReference type="NCBI Taxonomy" id="185542"/>
    <lineage>
        <taxon>Eukaryota</taxon>
        <taxon>Viridiplantae</taxon>
        <taxon>Streptophyta</taxon>
        <taxon>Embryophyta</taxon>
        <taxon>Tracheophyta</taxon>
        <taxon>Spermatophyta</taxon>
        <taxon>Magnoliopsida</taxon>
        <taxon>eudicotyledons</taxon>
        <taxon>Gunneridae</taxon>
        <taxon>Pentapetalae</taxon>
        <taxon>asterids</taxon>
        <taxon>campanulids</taxon>
        <taxon>Aquifoliales</taxon>
        <taxon>Aquifoliaceae</taxon>
        <taxon>Ilex</taxon>
    </lineage>
</organism>
<keyword evidence="2" id="KW-0732">Signal</keyword>
<keyword evidence="4" id="KW-1185">Reference proteome</keyword>
<feature type="chain" id="PRO_5044757661" description="Beta-glucosidase" evidence="2">
    <location>
        <begin position="26"/>
        <end position="79"/>
    </location>
</feature>
<gene>
    <name evidence="3" type="ORF">ILEXP_LOCUS25833</name>
</gene>
<keyword evidence="1" id="KW-0378">Hydrolase</keyword>
<comment type="caution">
    <text evidence="3">The sequence shown here is derived from an EMBL/GenBank/DDBJ whole genome shotgun (WGS) entry which is preliminary data.</text>
</comment>
<dbReference type="SUPFAM" id="SSF51445">
    <property type="entry name" value="(Trans)glycosidases"/>
    <property type="match status" value="1"/>
</dbReference>
<evidence type="ECO:0008006" key="5">
    <source>
        <dbReference type="Google" id="ProtNLM"/>
    </source>
</evidence>
<dbReference type="GO" id="GO:0016787">
    <property type="term" value="F:hydrolase activity"/>
    <property type="evidence" value="ECO:0007669"/>
    <property type="project" value="UniProtKB-KW"/>
</dbReference>
<dbReference type="InterPro" id="IPR036962">
    <property type="entry name" value="Glyco_hydro_3_N_sf"/>
</dbReference>
<evidence type="ECO:0000313" key="4">
    <source>
        <dbReference type="Proteomes" id="UP001642360"/>
    </source>
</evidence>
<dbReference type="InterPro" id="IPR017853">
    <property type="entry name" value="GH"/>
</dbReference>
<accession>A0ABC8SJA8</accession>
<reference evidence="3 4" key="1">
    <citation type="submission" date="2024-02" db="EMBL/GenBank/DDBJ databases">
        <authorList>
            <person name="Vignale AGUSTIN F."/>
            <person name="Sosa J E."/>
            <person name="Modenutti C."/>
        </authorList>
    </citation>
    <scope>NUCLEOTIDE SEQUENCE [LARGE SCALE GENOMIC DNA]</scope>
</reference>
<evidence type="ECO:0000256" key="2">
    <source>
        <dbReference type="SAM" id="SignalP"/>
    </source>
</evidence>
<dbReference type="InterPro" id="IPR051915">
    <property type="entry name" value="Cellulose_Degrad_GH3"/>
</dbReference>
<dbReference type="PANTHER" id="PTHR30620:SF35">
    <property type="entry name" value="GLYCOSYL HYDROLASE FAMILY PROTEIN"/>
    <property type="match status" value="1"/>
</dbReference>
<protein>
    <recommendedName>
        <fullName evidence="5">Beta-glucosidase</fullName>
    </recommendedName>
</protein>
<evidence type="ECO:0000313" key="3">
    <source>
        <dbReference type="EMBL" id="CAK9157282.1"/>
    </source>
</evidence>
<feature type="signal peptide" evidence="2">
    <location>
        <begin position="1"/>
        <end position="25"/>
    </location>
</feature>
<dbReference type="AlphaFoldDB" id="A0ABC8SJA8"/>
<name>A0ABC8SJA8_9AQUA</name>
<feature type="non-terminal residue" evidence="3">
    <location>
        <position position="1"/>
    </location>
</feature>
<dbReference type="PANTHER" id="PTHR30620">
    <property type="entry name" value="PERIPLASMIC BETA-GLUCOSIDASE-RELATED"/>
    <property type="match status" value="1"/>
</dbReference>
<dbReference type="Proteomes" id="UP001642360">
    <property type="component" value="Unassembled WGS sequence"/>
</dbReference>
<sequence length="79" mass="9082">KMGKGLVPFFGIILLWWSQIAMAEGAEYMEYKDPKQPVAVRVKDLLARMTLEEKIGQMVQIDRTVATADMMRKFYIGNI</sequence>
<dbReference type="EMBL" id="CAUOFW020002970">
    <property type="protein sequence ID" value="CAK9157282.1"/>
    <property type="molecule type" value="Genomic_DNA"/>
</dbReference>